<dbReference type="KEGG" id="anr:Ana3638_12155"/>
<accession>A0A6P1TMA6</accession>
<evidence type="ECO:0000313" key="2">
    <source>
        <dbReference type="EMBL" id="QHQ61437.1"/>
    </source>
</evidence>
<dbReference type="EMBL" id="CP048000">
    <property type="protein sequence ID" value="QHQ61437.1"/>
    <property type="molecule type" value="Genomic_DNA"/>
</dbReference>
<keyword evidence="3" id="KW-1185">Reference proteome</keyword>
<evidence type="ECO:0000259" key="1">
    <source>
        <dbReference type="Pfam" id="PF20612"/>
    </source>
</evidence>
<dbReference type="AlphaFoldDB" id="A0A6P1TMA6"/>
<name>A0A6P1TMA6_9FIRM</name>
<dbReference type="Proteomes" id="UP000464314">
    <property type="component" value="Chromosome"/>
</dbReference>
<reference evidence="2 3" key="1">
    <citation type="submission" date="2020-01" db="EMBL/GenBank/DDBJ databases">
        <title>Genome analysis of Anaerocolumna sp. CBA3638.</title>
        <authorList>
            <person name="Kim J."/>
            <person name="Roh S.W."/>
        </authorList>
    </citation>
    <scope>NUCLEOTIDE SEQUENCE [LARGE SCALE GENOMIC DNA]</scope>
    <source>
        <strain evidence="2 3">CBA3638</strain>
    </source>
</reference>
<proteinExistence type="predicted"/>
<organism evidence="2 3">
    <name type="scientific">Anaerocolumna sedimenticola</name>
    <dbReference type="NCBI Taxonomy" id="2696063"/>
    <lineage>
        <taxon>Bacteria</taxon>
        <taxon>Bacillati</taxon>
        <taxon>Bacillota</taxon>
        <taxon>Clostridia</taxon>
        <taxon>Lachnospirales</taxon>
        <taxon>Lachnospiraceae</taxon>
        <taxon>Anaerocolumna</taxon>
    </lineage>
</organism>
<dbReference type="RefSeq" id="WP_161838262.1">
    <property type="nucleotide sequence ID" value="NZ_CP048000.1"/>
</dbReference>
<gene>
    <name evidence="2" type="ORF">Ana3638_12155</name>
</gene>
<dbReference type="InterPro" id="IPR046749">
    <property type="entry name" value="SHOCT_2"/>
</dbReference>
<feature type="domain" description="SHOCT-like" evidence="1">
    <location>
        <begin position="20"/>
        <end position="69"/>
    </location>
</feature>
<dbReference type="Pfam" id="PF20612">
    <property type="entry name" value="SHOCT_2"/>
    <property type="match status" value="1"/>
</dbReference>
<evidence type="ECO:0000313" key="3">
    <source>
        <dbReference type="Proteomes" id="UP000464314"/>
    </source>
</evidence>
<sequence>MTNITGEKLEISYEKKPVPQERLQHEYDYFLAQQILEAMLKNNLITVDEFNKITTLNRQSFSPALAQIMPRYR</sequence>
<protein>
    <recommendedName>
        <fullName evidence="1">SHOCT-like domain-containing protein</fullName>
    </recommendedName>
</protein>